<dbReference type="EMBL" id="BLAL01000057">
    <property type="protein sequence ID" value="GES81471.1"/>
    <property type="molecule type" value="Genomic_DNA"/>
</dbReference>
<organism evidence="1 2">
    <name type="scientific">Rhizophagus clarus</name>
    <dbReference type="NCBI Taxonomy" id="94130"/>
    <lineage>
        <taxon>Eukaryota</taxon>
        <taxon>Fungi</taxon>
        <taxon>Fungi incertae sedis</taxon>
        <taxon>Mucoromycota</taxon>
        <taxon>Glomeromycotina</taxon>
        <taxon>Glomeromycetes</taxon>
        <taxon>Glomerales</taxon>
        <taxon>Glomeraceae</taxon>
        <taxon>Rhizophagus</taxon>
    </lineage>
</organism>
<accession>A0A8H3QJC7</accession>
<gene>
    <name evidence="1" type="ORF">RCL2_000871400</name>
</gene>
<name>A0A8H3QJC7_9GLOM</name>
<protein>
    <submittedName>
        <fullName evidence="1">Uncharacterized protein</fullName>
    </submittedName>
</protein>
<dbReference type="Proteomes" id="UP000615446">
    <property type="component" value="Unassembled WGS sequence"/>
</dbReference>
<evidence type="ECO:0000313" key="1">
    <source>
        <dbReference type="EMBL" id="GES81471.1"/>
    </source>
</evidence>
<dbReference type="AlphaFoldDB" id="A0A8H3QJC7"/>
<sequence length="84" mass="10133">MGEKSNPRNRILEESLMKRPPKFETEGIDSVVTLDFMNESRGQFKDLQYAKKNPGFQVFQNYPVYVNYYEFLIDDFHTRYYKYG</sequence>
<reference evidence="1" key="1">
    <citation type="submission" date="2019-10" db="EMBL/GenBank/DDBJ databases">
        <title>Conservation and host-specific expression of non-tandemly repeated heterogenous ribosome RNA gene in arbuscular mycorrhizal fungi.</title>
        <authorList>
            <person name="Maeda T."/>
            <person name="Kobayashi Y."/>
            <person name="Nakagawa T."/>
            <person name="Ezawa T."/>
            <person name="Yamaguchi K."/>
            <person name="Bino T."/>
            <person name="Nishimoto Y."/>
            <person name="Shigenobu S."/>
            <person name="Kawaguchi M."/>
        </authorList>
    </citation>
    <scope>NUCLEOTIDE SEQUENCE</scope>
    <source>
        <strain evidence="1">HR1</strain>
    </source>
</reference>
<proteinExistence type="predicted"/>
<evidence type="ECO:0000313" key="2">
    <source>
        <dbReference type="Proteomes" id="UP000615446"/>
    </source>
</evidence>
<comment type="caution">
    <text evidence="1">The sequence shown here is derived from an EMBL/GenBank/DDBJ whole genome shotgun (WGS) entry which is preliminary data.</text>
</comment>